<dbReference type="InterPro" id="IPR039013">
    <property type="entry name" value="YgiF"/>
</dbReference>
<dbReference type="CDD" id="cd07756">
    <property type="entry name" value="CYTH-like_Pase_CHAD"/>
    <property type="match status" value="1"/>
</dbReference>
<dbReference type="Pfam" id="PF01928">
    <property type="entry name" value="CYTH"/>
    <property type="match status" value="1"/>
</dbReference>
<evidence type="ECO:0000313" key="3">
    <source>
        <dbReference type="Proteomes" id="UP001595476"/>
    </source>
</evidence>
<proteinExistence type="predicted"/>
<accession>A0ABV7HHT7</accession>
<dbReference type="RefSeq" id="WP_386722112.1">
    <property type="nucleotide sequence ID" value="NZ_JBHRSZ010000006.1"/>
</dbReference>
<dbReference type="SUPFAM" id="SSF55154">
    <property type="entry name" value="CYTH-like phosphatases"/>
    <property type="match status" value="1"/>
</dbReference>
<reference evidence="3" key="1">
    <citation type="journal article" date="2019" name="Int. J. Syst. Evol. Microbiol.">
        <title>The Global Catalogue of Microorganisms (GCM) 10K type strain sequencing project: providing services to taxonomists for standard genome sequencing and annotation.</title>
        <authorList>
            <consortium name="The Broad Institute Genomics Platform"/>
            <consortium name="The Broad Institute Genome Sequencing Center for Infectious Disease"/>
            <person name="Wu L."/>
            <person name="Ma J."/>
        </authorList>
    </citation>
    <scope>NUCLEOTIDE SEQUENCE [LARGE SCALE GENOMIC DNA]</scope>
    <source>
        <strain evidence="3">KCTC 52438</strain>
    </source>
</reference>
<gene>
    <name evidence="2" type="ORF">ACFOEK_14330</name>
</gene>
<evidence type="ECO:0000313" key="2">
    <source>
        <dbReference type="EMBL" id="MFC3152211.1"/>
    </source>
</evidence>
<dbReference type="Proteomes" id="UP001595476">
    <property type="component" value="Unassembled WGS sequence"/>
</dbReference>
<organism evidence="2 3">
    <name type="scientific">Litoribrevibacter euphylliae</name>
    <dbReference type="NCBI Taxonomy" id="1834034"/>
    <lineage>
        <taxon>Bacteria</taxon>
        <taxon>Pseudomonadati</taxon>
        <taxon>Pseudomonadota</taxon>
        <taxon>Gammaproteobacteria</taxon>
        <taxon>Oceanospirillales</taxon>
        <taxon>Oceanospirillaceae</taxon>
        <taxon>Litoribrevibacter</taxon>
    </lineage>
</organism>
<dbReference type="InterPro" id="IPR033469">
    <property type="entry name" value="CYTH-like_dom_sf"/>
</dbReference>
<dbReference type="Gene3D" id="2.40.320.10">
    <property type="entry name" value="Hypothetical Protein Pfu-838710-001"/>
    <property type="match status" value="1"/>
</dbReference>
<name>A0ABV7HHT7_9GAMM</name>
<comment type="caution">
    <text evidence="2">The sequence shown here is derived from an EMBL/GenBank/DDBJ whole genome shotgun (WGS) entry which is preliminary data.</text>
</comment>
<dbReference type="PROSITE" id="PS51707">
    <property type="entry name" value="CYTH"/>
    <property type="match status" value="1"/>
</dbReference>
<dbReference type="PANTHER" id="PTHR39569:SF1">
    <property type="entry name" value="INORGANIC TRIPHOSPHATASE"/>
    <property type="match status" value="1"/>
</dbReference>
<dbReference type="SMART" id="SM01118">
    <property type="entry name" value="CYTH"/>
    <property type="match status" value="1"/>
</dbReference>
<feature type="domain" description="CYTH" evidence="1">
    <location>
        <begin position="2"/>
        <end position="211"/>
    </location>
</feature>
<evidence type="ECO:0000259" key="1">
    <source>
        <dbReference type="PROSITE" id="PS51707"/>
    </source>
</evidence>
<sequence length="300" mass="33998">MSHELELKLELSEETVTQFLNLDWFHSHPACERRSDKVLENIYFDTPELLLLNARTALRIRKSGNEYLQTLKTKGTSVGGLHQRGEWEHKIGECSSSDLSSSPSLQPDLFPQDVWPCDLDVNRLVPVFETNFTRSVWMWTSSKGSRIEVVLDRGKVVSNGQTTPLTEIELELLDGSPDCVFDLAEALSKSIPLLVSDVTKAQRGFELYHPGVWQVKLLQLTEKSNGSEKLEWVIQQLMFSSTQPVSDQLPKVLEGLVNAGVLKEMDVNPWLLFGDVSTLNPLLKGQWLLRLARYAWLHAQ</sequence>
<keyword evidence="3" id="KW-1185">Reference proteome</keyword>
<dbReference type="InterPro" id="IPR023577">
    <property type="entry name" value="CYTH_domain"/>
</dbReference>
<dbReference type="EMBL" id="JBHRSZ010000006">
    <property type="protein sequence ID" value="MFC3152211.1"/>
    <property type="molecule type" value="Genomic_DNA"/>
</dbReference>
<protein>
    <submittedName>
        <fullName evidence="2">Inorganic triphosphatase</fullName>
    </submittedName>
</protein>
<dbReference type="PANTHER" id="PTHR39569">
    <property type="entry name" value="INORGANIC TRIPHOSPHATASE"/>
    <property type="match status" value="1"/>
</dbReference>